<evidence type="ECO:0000313" key="3">
    <source>
        <dbReference type="EMBL" id="NYA69809.1"/>
    </source>
</evidence>
<dbReference type="InterPro" id="IPR019665">
    <property type="entry name" value="OxRdtase/DH_put_Rossmann_dom"/>
</dbReference>
<dbReference type="InterPro" id="IPR018931">
    <property type="entry name" value="DUF2520"/>
</dbReference>
<dbReference type="Proteomes" id="UP000535020">
    <property type="component" value="Unassembled WGS sequence"/>
</dbReference>
<evidence type="ECO:0000259" key="1">
    <source>
        <dbReference type="Pfam" id="PF10727"/>
    </source>
</evidence>
<dbReference type="PANTHER" id="PTHR40459:SF1">
    <property type="entry name" value="CONSERVED HYPOTHETICAL ALANINE AND LEUCINE RICH PROTEIN"/>
    <property type="match status" value="1"/>
</dbReference>
<accession>A0A7Y8XZI7</accession>
<dbReference type="InterPro" id="IPR036291">
    <property type="entry name" value="NAD(P)-bd_dom_sf"/>
</dbReference>
<name>A0A7Y8XZI7_9FLAO</name>
<dbReference type="Pfam" id="PF10727">
    <property type="entry name" value="Rossmann-like"/>
    <property type="match status" value="1"/>
</dbReference>
<dbReference type="EMBL" id="JACBJI010000001">
    <property type="protein sequence ID" value="NYA69809.1"/>
    <property type="molecule type" value="Genomic_DNA"/>
</dbReference>
<dbReference type="InterPro" id="IPR008927">
    <property type="entry name" value="6-PGluconate_DH-like_C_sf"/>
</dbReference>
<dbReference type="SUPFAM" id="SSF51735">
    <property type="entry name" value="NAD(P)-binding Rossmann-fold domains"/>
    <property type="match status" value="1"/>
</dbReference>
<dbReference type="InterPro" id="IPR037108">
    <property type="entry name" value="TM1727-like_C_sf"/>
</dbReference>
<dbReference type="RefSeq" id="WP_176004632.1">
    <property type="nucleotide sequence ID" value="NZ_JABWMI010000005.1"/>
</dbReference>
<dbReference type="Gene3D" id="3.40.50.720">
    <property type="entry name" value="NAD(P)-binding Rossmann-like Domain"/>
    <property type="match status" value="1"/>
</dbReference>
<feature type="domain" description="Putative oxidoreductase/dehydrogenase Rossmann-like" evidence="1">
    <location>
        <begin position="2"/>
        <end position="103"/>
    </location>
</feature>
<dbReference type="SUPFAM" id="SSF48179">
    <property type="entry name" value="6-phosphogluconate dehydrogenase C-terminal domain-like"/>
    <property type="match status" value="1"/>
</dbReference>
<gene>
    <name evidence="3" type="ORF">HZF10_02675</name>
</gene>
<evidence type="ECO:0000313" key="4">
    <source>
        <dbReference type="Proteomes" id="UP000535020"/>
    </source>
</evidence>
<organism evidence="3 4">
    <name type="scientific">Flavobacterium agri</name>
    <dbReference type="NCBI Taxonomy" id="2743471"/>
    <lineage>
        <taxon>Bacteria</taxon>
        <taxon>Pseudomonadati</taxon>
        <taxon>Bacteroidota</taxon>
        <taxon>Flavobacteriia</taxon>
        <taxon>Flavobacteriales</taxon>
        <taxon>Flavobacteriaceae</taxon>
        <taxon>Flavobacterium</taxon>
    </lineage>
</organism>
<protein>
    <submittedName>
        <fullName evidence="3">DUF2520 domain-containing protein</fullName>
    </submittedName>
</protein>
<keyword evidence="4" id="KW-1185">Reference proteome</keyword>
<dbReference type="AlphaFoldDB" id="A0A7Y8XZI7"/>
<evidence type="ECO:0000259" key="2">
    <source>
        <dbReference type="Pfam" id="PF10728"/>
    </source>
</evidence>
<comment type="caution">
    <text evidence="3">The sequence shown here is derived from an EMBL/GenBank/DDBJ whole genome shotgun (WGS) entry which is preliminary data.</text>
</comment>
<sequence length="252" mass="27817">MIKISVIGFGNVGQHLASAFEENDRIELVQVFSRSGKVADVAFSHKLIDNLDDLATADVYVISVSDKSVSEVSQKLPFSGRLVVHTAGSMGMDVLDAKNRKGVFYPLQTFSKSKSVDFSSVPLCLEAENGSDLELLEKIAKSISKSVYRIDSTQRKALHISAVFASNFTNHMYAIGNDICEEHRIPFEILQPLILETANKILALPPRQAQTGPAIRHDQNTIDAHLALLSAANQKNIYQLLTHSIQNEREKL</sequence>
<feature type="domain" description="DUF2520" evidence="2">
    <location>
        <begin position="121"/>
        <end position="244"/>
    </location>
</feature>
<reference evidence="3 4" key="1">
    <citation type="submission" date="2020-07" db="EMBL/GenBank/DDBJ databases">
        <authorList>
            <person name="Sun Q."/>
        </authorList>
    </citation>
    <scope>NUCLEOTIDE SEQUENCE [LARGE SCALE GENOMIC DNA]</scope>
    <source>
        <strain evidence="3 4">MAH-1</strain>
    </source>
</reference>
<dbReference type="Pfam" id="PF10728">
    <property type="entry name" value="DUF2520"/>
    <property type="match status" value="1"/>
</dbReference>
<dbReference type="Gene3D" id="1.10.1040.20">
    <property type="entry name" value="ProC-like, C-terminal domain"/>
    <property type="match status" value="1"/>
</dbReference>
<proteinExistence type="predicted"/>
<dbReference type="PANTHER" id="PTHR40459">
    <property type="entry name" value="CONSERVED HYPOTHETICAL ALANINE AND LEUCINE RICH PROTEIN"/>
    <property type="match status" value="1"/>
</dbReference>